<dbReference type="InterPro" id="IPR032260">
    <property type="entry name" value="DUF5060"/>
</dbReference>
<feature type="domain" description="DUF5605" evidence="2">
    <location>
        <begin position="439"/>
        <end position="512"/>
    </location>
</feature>
<dbReference type="PANTHER" id="PTHR37836:SF2">
    <property type="entry name" value="DUF4038 DOMAIN-CONTAINING PROTEIN"/>
    <property type="match status" value="1"/>
</dbReference>
<dbReference type="InterPro" id="IPR017853">
    <property type="entry name" value="GH"/>
</dbReference>
<name>A0A0R1XC48_9LACO</name>
<keyword evidence="3" id="KW-0378">Hydrolase</keyword>
<dbReference type="Proteomes" id="UP000050949">
    <property type="component" value="Unassembled WGS sequence"/>
</dbReference>
<dbReference type="SUPFAM" id="SSF51445">
    <property type="entry name" value="(Trans)glycosidases"/>
    <property type="match status" value="1"/>
</dbReference>
<evidence type="ECO:0000313" key="4">
    <source>
        <dbReference type="Proteomes" id="UP000050949"/>
    </source>
</evidence>
<dbReference type="Gene3D" id="2.60.40.3950">
    <property type="match status" value="1"/>
</dbReference>
<dbReference type="AlphaFoldDB" id="A0A0R1XC48"/>
<dbReference type="PATRIC" id="fig|1122147.4.peg.2503"/>
<dbReference type="PANTHER" id="PTHR37836">
    <property type="entry name" value="LMO1036 PROTEIN"/>
    <property type="match status" value="1"/>
</dbReference>
<sequence length="516" mass="59741">MNMKTVEQWRPYELTLTGPTEGNPFTDVDLQAEFSHQERTITVHGFYDGNGQYKVRYMPQMVGTWQVRTIANVAELDNQTDTFECVAAAGDNHGPVVVQGKTHFAYADGTPYMPFGTTAYAWAFQKKEWQEQTIQTLKENKFNKIRMTVFPKYYNYNTTQPALYPYAGQPKKVSDTFDIDSWNVKPEDIGFDFSRFIPEYFQALEKHLQELDDLGVQADLILFHPYDSWGFARMGEKFNKLYLRYVIARFASLKNVWWSLANEYDLMALVGQIPLTAWDGIGQFVYQEDPSAHLLSIHNFYDPPQHKGTRNNWYDYSKPWITHVSVQTDNLYFVPQWAADYQKPVVIDECRYEGNIEFGWGDNSAEGMMDSFYRIVLRGGYATHGETYIDRPNTTQSIWWAHGGVLRGQSYLRINFFKQLLDDNHFDYVKPMATEGPHWELAVGESADEQHVLAYLGDNQPEFEIFDFLLAGKEYTAQLVDAWHMTIKTLPGIIDSGTMFKLPRGKYQAVLLTLKK</sequence>
<reference evidence="3 4" key="1">
    <citation type="journal article" date="2015" name="Genome Announc.">
        <title>Expanding the biotechnology potential of lactobacilli through comparative genomics of 213 strains and associated genera.</title>
        <authorList>
            <person name="Sun Z."/>
            <person name="Harris H.M."/>
            <person name="McCann A."/>
            <person name="Guo C."/>
            <person name="Argimon S."/>
            <person name="Zhang W."/>
            <person name="Yang X."/>
            <person name="Jeffery I.B."/>
            <person name="Cooney J.C."/>
            <person name="Kagawa T.F."/>
            <person name="Liu W."/>
            <person name="Song Y."/>
            <person name="Salvetti E."/>
            <person name="Wrobel A."/>
            <person name="Rasinkangas P."/>
            <person name="Parkhill J."/>
            <person name="Rea M.C."/>
            <person name="O'Sullivan O."/>
            <person name="Ritari J."/>
            <person name="Douillard F.P."/>
            <person name="Paul Ross R."/>
            <person name="Yang R."/>
            <person name="Briner A.E."/>
            <person name="Felis G.E."/>
            <person name="de Vos W.M."/>
            <person name="Barrangou R."/>
            <person name="Klaenhammer T.R."/>
            <person name="Caufield P.W."/>
            <person name="Cui Y."/>
            <person name="Zhang H."/>
            <person name="O'Toole P.W."/>
        </authorList>
    </citation>
    <scope>NUCLEOTIDE SEQUENCE [LARGE SCALE GENOMIC DNA]</scope>
    <source>
        <strain evidence="3 4">DSM 16991</strain>
    </source>
</reference>
<dbReference type="Pfam" id="PF16586">
    <property type="entry name" value="DUF5060"/>
    <property type="match status" value="1"/>
</dbReference>
<proteinExistence type="predicted"/>
<evidence type="ECO:0000259" key="1">
    <source>
        <dbReference type="Pfam" id="PF16586"/>
    </source>
</evidence>
<dbReference type="InterPro" id="IPR041239">
    <property type="entry name" value="DUF5605"/>
</dbReference>
<accession>A0A0R1XC48</accession>
<evidence type="ECO:0000313" key="3">
    <source>
        <dbReference type="EMBL" id="KRM27666.1"/>
    </source>
</evidence>
<dbReference type="Gene3D" id="3.20.20.80">
    <property type="entry name" value="Glycosidases"/>
    <property type="match status" value="1"/>
</dbReference>
<dbReference type="InterPro" id="IPR013783">
    <property type="entry name" value="Ig-like_fold"/>
</dbReference>
<organism evidence="3 4">
    <name type="scientific">Schleiferilactobacillus harbinensis DSM 16991</name>
    <dbReference type="NCBI Taxonomy" id="1122147"/>
    <lineage>
        <taxon>Bacteria</taxon>
        <taxon>Bacillati</taxon>
        <taxon>Bacillota</taxon>
        <taxon>Bacilli</taxon>
        <taxon>Lactobacillales</taxon>
        <taxon>Lactobacillaceae</taxon>
        <taxon>Schleiferilactobacillus</taxon>
    </lineage>
</organism>
<dbReference type="Pfam" id="PF18310">
    <property type="entry name" value="DUF5605"/>
    <property type="match status" value="1"/>
</dbReference>
<dbReference type="eggNOG" id="COG5512">
    <property type="taxonomic scope" value="Bacteria"/>
</dbReference>
<comment type="caution">
    <text evidence="3">The sequence shown here is derived from an EMBL/GenBank/DDBJ whole genome shotgun (WGS) entry which is preliminary data.</text>
</comment>
<dbReference type="GO" id="GO:0016787">
    <property type="term" value="F:hydrolase activity"/>
    <property type="evidence" value="ECO:0007669"/>
    <property type="project" value="UniProtKB-KW"/>
</dbReference>
<protein>
    <submittedName>
        <fullName evidence="3">Glycoside hydrolase</fullName>
    </submittedName>
</protein>
<dbReference type="EMBL" id="AZFW01000044">
    <property type="protein sequence ID" value="KRM27666.1"/>
    <property type="molecule type" value="Genomic_DNA"/>
</dbReference>
<feature type="domain" description="DUF5060" evidence="1">
    <location>
        <begin position="5"/>
        <end position="70"/>
    </location>
</feature>
<evidence type="ECO:0000259" key="2">
    <source>
        <dbReference type="Pfam" id="PF18310"/>
    </source>
</evidence>
<gene>
    <name evidence="3" type="ORF">FC91_GL002424</name>
</gene>
<dbReference type="Gene3D" id="2.60.40.10">
    <property type="entry name" value="Immunoglobulins"/>
    <property type="match status" value="1"/>
</dbReference>